<reference evidence="11 12" key="1">
    <citation type="submission" date="2020-10" db="EMBL/GenBank/DDBJ databases">
        <authorList>
            <person name="Klimov P.B."/>
            <person name="Dyachkov S.M."/>
            <person name="Chetverikov P.E."/>
        </authorList>
    </citation>
    <scope>NUCLEOTIDE SEQUENCE [LARGE SCALE GENOMIC DNA]</scope>
    <source>
        <strain evidence="11">BMOC 18-1129-001#AD2665</strain>
        <tissue evidence="11">Entire mites</tissue>
    </source>
</reference>
<keyword evidence="6 10" id="KW-1133">Transmembrane helix</keyword>
<gene>
    <name evidence="11" type="primary">ELOVL4</name>
    <name evidence="11" type="ORF">GZH46_00551</name>
</gene>
<dbReference type="EC" id="2.3.1.199" evidence="10"/>
<evidence type="ECO:0000256" key="9">
    <source>
        <dbReference type="ARBA" id="ARBA00023160"/>
    </source>
</evidence>
<keyword evidence="7 10" id="KW-0443">Lipid metabolism</keyword>
<dbReference type="Pfam" id="PF01151">
    <property type="entry name" value="ELO"/>
    <property type="match status" value="1"/>
</dbReference>
<feature type="transmembrane region" description="Helical" evidence="10">
    <location>
        <begin position="274"/>
        <end position="294"/>
    </location>
</feature>
<keyword evidence="9 10" id="KW-0275">Fatty acid biosynthesis</keyword>
<feature type="transmembrane region" description="Helical" evidence="10">
    <location>
        <begin position="185"/>
        <end position="204"/>
    </location>
</feature>
<evidence type="ECO:0000313" key="12">
    <source>
        <dbReference type="Proteomes" id="UP000825002"/>
    </source>
</evidence>
<feature type="transmembrane region" description="Helical" evidence="10">
    <location>
        <begin position="306"/>
        <end position="323"/>
    </location>
</feature>
<feature type="transmembrane region" description="Helical" evidence="10">
    <location>
        <begin position="132"/>
        <end position="152"/>
    </location>
</feature>
<dbReference type="Proteomes" id="UP000825002">
    <property type="component" value="Unassembled WGS sequence"/>
</dbReference>
<dbReference type="InterPro" id="IPR030457">
    <property type="entry name" value="ELO_CS"/>
</dbReference>
<dbReference type="PROSITE" id="PS01188">
    <property type="entry name" value="ELO"/>
    <property type="match status" value="1"/>
</dbReference>
<sequence length="356" mass="41453">EKQVNLNYYDDNSNDSTATLTPTTNILKSKAASIELNQVMDLQSNNLSSSSSHSNTWRTPDPIDLPPLSEMITSPLSYIVTVYNWLSSFADPRVADWPLMSSPLPTLILFTLYLTGVKYGPGIMQNKRPWRLRWILVAYNLSISMLNLWMVLELSYCAYKLKYGIPCQLVNVSNDPYEMRIARVIWWYFMSKLFEFSDTLFFILRKKNNQLSFLHVYHHSSMFLVWWVAARFVPGGSSITPTLVNCTVHVVMYLYYGLAALGDRYKRYLWWKKYLTVMQLLQFMIGISFAIHMITTGCQFTRWMQYVFMAYAISFVVLFGNFYRHEYHVRPKVGPSSPSTSQDTQQLIAKHNKKLI</sequence>
<evidence type="ECO:0000256" key="5">
    <source>
        <dbReference type="ARBA" id="ARBA00022832"/>
    </source>
</evidence>
<evidence type="ECO:0000313" key="11">
    <source>
        <dbReference type="EMBL" id="KAG9510891.1"/>
    </source>
</evidence>
<evidence type="ECO:0000256" key="6">
    <source>
        <dbReference type="ARBA" id="ARBA00022989"/>
    </source>
</evidence>
<name>A0ABQ7SBZ1_9ACAR</name>
<keyword evidence="12" id="KW-1185">Reference proteome</keyword>
<keyword evidence="2 10" id="KW-0444">Lipid biosynthesis</keyword>
<keyword evidence="3 10" id="KW-0808">Transferase</keyword>
<accession>A0ABQ7SBZ1</accession>
<evidence type="ECO:0000256" key="8">
    <source>
        <dbReference type="ARBA" id="ARBA00023136"/>
    </source>
</evidence>
<comment type="subcellular location">
    <subcellularLocation>
        <location evidence="1">Membrane</location>
        <topology evidence="1">Multi-pass membrane protein</topology>
    </subcellularLocation>
</comment>
<evidence type="ECO:0000256" key="3">
    <source>
        <dbReference type="ARBA" id="ARBA00022679"/>
    </source>
</evidence>
<evidence type="ECO:0000256" key="7">
    <source>
        <dbReference type="ARBA" id="ARBA00023098"/>
    </source>
</evidence>
<evidence type="ECO:0000256" key="10">
    <source>
        <dbReference type="RuleBase" id="RU361115"/>
    </source>
</evidence>
<evidence type="ECO:0000256" key="4">
    <source>
        <dbReference type="ARBA" id="ARBA00022692"/>
    </source>
</evidence>
<organism evidence="11 12">
    <name type="scientific">Fragariocoptes setiger</name>
    <dbReference type="NCBI Taxonomy" id="1670756"/>
    <lineage>
        <taxon>Eukaryota</taxon>
        <taxon>Metazoa</taxon>
        <taxon>Ecdysozoa</taxon>
        <taxon>Arthropoda</taxon>
        <taxon>Chelicerata</taxon>
        <taxon>Arachnida</taxon>
        <taxon>Acari</taxon>
        <taxon>Acariformes</taxon>
        <taxon>Trombidiformes</taxon>
        <taxon>Prostigmata</taxon>
        <taxon>Eupodina</taxon>
        <taxon>Eriophyoidea</taxon>
        <taxon>Phytoptidae</taxon>
        <taxon>Fragariocoptes</taxon>
    </lineage>
</organism>
<evidence type="ECO:0000256" key="2">
    <source>
        <dbReference type="ARBA" id="ARBA00022516"/>
    </source>
</evidence>
<dbReference type="PANTHER" id="PTHR11157">
    <property type="entry name" value="FATTY ACID ACYL TRANSFERASE-RELATED"/>
    <property type="match status" value="1"/>
</dbReference>
<keyword evidence="5 10" id="KW-0276">Fatty acid metabolism</keyword>
<feature type="non-terminal residue" evidence="11">
    <location>
        <position position="1"/>
    </location>
</feature>
<feature type="transmembrane region" description="Helical" evidence="10">
    <location>
        <begin position="211"/>
        <end position="230"/>
    </location>
</feature>
<comment type="caution">
    <text evidence="11">The sequence shown here is derived from an EMBL/GenBank/DDBJ whole genome shotgun (WGS) entry which is preliminary data.</text>
</comment>
<comment type="similarity">
    <text evidence="10">Belongs to the ELO family.</text>
</comment>
<keyword evidence="8 10" id="KW-0472">Membrane</keyword>
<feature type="non-terminal residue" evidence="11">
    <location>
        <position position="356"/>
    </location>
</feature>
<proteinExistence type="inferred from homology"/>
<comment type="catalytic activity">
    <reaction evidence="10">
        <text>a very-long-chain acyl-CoA + malonyl-CoA + H(+) = a very-long-chain 3-oxoacyl-CoA + CO2 + CoA</text>
        <dbReference type="Rhea" id="RHEA:32727"/>
        <dbReference type="ChEBI" id="CHEBI:15378"/>
        <dbReference type="ChEBI" id="CHEBI:16526"/>
        <dbReference type="ChEBI" id="CHEBI:57287"/>
        <dbReference type="ChEBI" id="CHEBI:57384"/>
        <dbReference type="ChEBI" id="CHEBI:90725"/>
        <dbReference type="ChEBI" id="CHEBI:90736"/>
        <dbReference type="EC" id="2.3.1.199"/>
    </reaction>
</comment>
<dbReference type="InterPro" id="IPR002076">
    <property type="entry name" value="ELO_fam"/>
</dbReference>
<dbReference type="EMBL" id="JAIFTH010000059">
    <property type="protein sequence ID" value="KAG9510891.1"/>
    <property type="molecule type" value="Genomic_DNA"/>
</dbReference>
<evidence type="ECO:0000256" key="1">
    <source>
        <dbReference type="ARBA" id="ARBA00004141"/>
    </source>
</evidence>
<feature type="transmembrane region" description="Helical" evidence="10">
    <location>
        <begin position="102"/>
        <end position="120"/>
    </location>
</feature>
<protein>
    <recommendedName>
        <fullName evidence="10">Elongation of very long chain fatty acids protein</fullName>
        <ecNumber evidence="10">2.3.1.199</ecNumber>
    </recommendedName>
    <alternativeName>
        <fullName evidence="10">Very-long-chain 3-oxoacyl-CoA synthase</fullName>
    </alternativeName>
</protein>
<feature type="transmembrane region" description="Helical" evidence="10">
    <location>
        <begin position="242"/>
        <end position="262"/>
    </location>
</feature>
<keyword evidence="4 10" id="KW-0812">Transmembrane</keyword>
<dbReference type="PANTHER" id="PTHR11157:SF12">
    <property type="entry name" value="ELONGATION OF VERY LONG CHAIN FATTY ACIDS PROTEIN 4"/>
    <property type="match status" value="1"/>
</dbReference>